<reference evidence="8 9" key="1">
    <citation type="journal article" date="2015" name="Nature">
        <title>rRNA introns, odd ribosomes, and small enigmatic genomes across a large radiation of phyla.</title>
        <authorList>
            <person name="Brown C.T."/>
            <person name="Hug L.A."/>
            <person name="Thomas B.C."/>
            <person name="Sharon I."/>
            <person name="Castelle C.J."/>
            <person name="Singh A."/>
            <person name="Wilkins M.J."/>
            <person name="Williams K.H."/>
            <person name="Banfield J.F."/>
        </authorList>
    </citation>
    <scope>NUCLEOTIDE SEQUENCE [LARGE SCALE GENOMIC DNA]</scope>
</reference>
<keyword evidence="2 5" id="KW-0689">Ribosomal protein</keyword>
<dbReference type="InterPro" id="IPR036373">
    <property type="entry name" value="Ribosomal_bL17_sf"/>
</dbReference>
<gene>
    <name evidence="8" type="ORF">UT28_C0001G0967</name>
</gene>
<name>A0A0G4B4K5_9BACT</name>
<organism evidence="8 9">
    <name type="scientific">Berkelbacteria bacterium GW2011_GWE1_39_12</name>
    <dbReference type="NCBI Taxonomy" id="1618337"/>
    <lineage>
        <taxon>Bacteria</taxon>
        <taxon>Candidatus Berkelbacteria</taxon>
    </lineage>
</organism>
<proteinExistence type="inferred from homology"/>
<dbReference type="EMBL" id="CP011213">
    <property type="protein sequence ID" value="AKM82744.1"/>
    <property type="molecule type" value="Genomic_DNA"/>
</dbReference>
<dbReference type="InterPro" id="IPR000456">
    <property type="entry name" value="Ribosomal_bL17"/>
</dbReference>
<dbReference type="Gene3D" id="3.90.1030.10">
    <property type="entry name" value="Ribosomal protein L17"/>
    <property type="match status" value="1"/>
</dbReference>
<evidence type="ECO:0000256" key="7">
    <source>
        <dbReference type="SAM" id="MobiDB-lite"/>
    </source>
</evidence>
<keyword evidence="3 5" id="KW-0687">Ribonucleoprotein</keyword>
<evidence type="ECO:0000256" key="2">
    <source>
        <dbReference type="ARBA" id="ARBA00022980"/>
    </source>
</evidence>
<evidence type="ECO:0000256" key="1">
    <source>
        <dbReference type="ARBA" id="ARBA00008777"/>
    </source>
</evidence>
<dbReference type="PANTHER" id="PTHR14413:SF16">
    <property type="entry name" value="LARGE RIBOSOMAL SUBUNIT PROTEIN BL17M"/>
    <property type="match status" value="1"/>
</dbReference>
<dbReference type="AlphaFoldDB" id="A0A0G4B4K5"/>
<comment type="similarity">
    <text evidence="1 5">Belongs to the bacterial ribosomal protein bL17 family.</text>
</comment>
<sequence length="162" mass="18092">MRALSRKKASRESLLRNLATSLVLYERIETTEAKAKEVKPVVEHLIALAKKNDLAARRRLLGYFFDKNATKKVLEVLVPRFANLQSGFIKSYRKGVRLGDGAMIMILELRKSEIKEEIKELNTEGKDGTEKHAKATKPADKEVGAKGNAANNSKRTKANTAK</sequence>
<feature type="region of interest" description="Disordered" evidence="7">
    <location>
        <begin position="120"/>
        <end position="162"/>
    </location>
</feature>
<protein>
    <recommendedName>
        <fullName evidence="4 6">50S ribosomal protein L17</fullName>
    </recommendedName>
</protein>
<evidence type="ECO:0000313" key="9">
    <source>
        <dbReference type="Proteomes" id="UP000035648"/>
    </source>
</evidence>
<evidence type="ECO:0000256" key="4">
    <source>
        <dbReference type="ARBA" id="ARBA00035494"/>
    </source>
</evidence>
<dbReference type="PANTHER" id="PTHR14413">
    <property type="entry name" value="RIBOSOMAL PROTEIN L17"/>
    <property type="match status" value="1"/>
</dbReference>
<dbReference type="NCBIfam" id="TIGR00059">
    <property type="entry name" value="L17"/>
    <property type="match status" value="1"/>
</dbReference>
<evidence type="ECO:0000256" key="3">
    <source>
        <dbReference type="ARBA" id="ARBA00023274"/>
    </source>
</evidence>
<dbReference type="SUPFAM" id="SSF64263">
    <property type="entry name" value="Prokaryotic ribosomal protein L17"/>
    <property type="match status" value="1"/>
</dbReference>
<dbReference type="GO" id="GO:0006412">
    <property type="term" value="P:translation"/>
    <property type="evidence" value="ECO:0007669"/>
    <property type="project" value="InterPro"/>
</dbReference>
<evidence type="ECO:0000256" key="5">
    <source>
        <dbReference type="RuleBase" id="RU000660"/>
    </source>
</evidence>
<dbReference type="GO" id="GO:0003735">
    <property type="term" value="F:structural constituent of ribosome"/>
    <property type="evidence" value="ECO:0007669"/>
    <property type="project" value="InterPro"/>
</dbReference>
<evidence type="ECO:0000313" key="8">
    <source>
        <dbReference type="EMBL" id="AKM82744.1"/>
    </source>
</evidence>
<evidence type="ECO:0000256" key="6">
    <source>
        <dbReference type="RuleBase" id="RU000661"/>
    </source>
</evidence>
<feature type="compositionally biased region" description="Polar residues" evidence="7">
    <location>
        <begin position="149"/>
        <end position="162"/>
    </location>
</feature>
<feature type="compositionally biased region" description="Basic and acidic residues" evidence="7">
    <location>
        <begin position="120"/>
        <end position="144"/>
    </location>
</feature>
<dbReference type="PATRIC" id="fig|1618337.4.peg.958"/>
<accession>A0A0G4B4K5</accession>
<dbReference type="STRING" id="1618337.UT28_C0001G0967"/>
<dbReference type="Proteomes" id="UP000035648">
    <property type="component" value="Chromosome"/>
</dbReference>
<dbReference type="KEGG" id="bbgw:UT28_C0001G0967"/>
<dbReference type="Pfam" id="PF01196">
    <property type="entry name" value="Ribosomal_L17"/>
    <property type="match status" value="1"/>
</dbReference>
<dbReference type="GO" id="GO:0022625">
    <property type="term" value="C:cytosolic large ribosomal subunit"/>
    <property type="evidence" value="ECO:0007669"/>
    <property type="project" value="TreeGrafter"/>
</dbReference>